<dbReference type="EMBL" id="JAQIZT010000016">
    <property type="protein sequence ID" value="KAJ6969208.1"/>
    <property type="molecule type" value="Genomic_DNA"/>
</dbReference>
<sequence length="61" mass="6728">MGSSEVQSVVMFDYYKGGIRVRTHKLSKVEAQASVNHAITYPRVGWELPRSIIASDSLSSS</sequence>
<keyword evidence="2" id="KW-1185">Reference proteome</keyword>
<comment type="caution">
    <text evidence="1">The sequence shown here is derived from an EMBL/GenBank/DDBJ whole genome shotgun (WGS) entry which is preliminary data.</text>
</comment>
<gene>
    <name evidence="1" type="ORF">NC653_037006</name>
</gene>
<name>A0AAD6LL91_9ROSI</name>
<reference evidence="1 2" key="1">
    <citation type="journal article" date="2023" name="Mol. Ecol. Resour.">
        <title>Chromosome-level genome assembly of a triploid poplar Populus alba 'Berolinensis'.</title>
        <authorList>
            <person name="Chen S."/>
            <person name="Yu Y."/>
            <person name="Wang X."/>
            <person name="Wang S."/>
            <person name="Zhang T."/>
            <person name="Zhou Y."/>
            <person name="He R."/>
            <person name="Meng N."/>
            <person name="Wang Y."/>
            <person name="Liu W."/>
            <person name="Liu Z."/>
            <person name="Liu J."/>
            <person name="Guo Q."/>
            <person name="Huang H."/>
            <person name="Sederoff R.R."/>
            <person name="Wang G."/>
            <person name="Qu G."/>
            <person name="Chen S."/>
        </authorList>
    </citation>
    <scope>NUCLEOTIDE SEQUENCE [LARGE SCALE GENOMIC DNA]</scope>
    <source>
        <strain evidence="1">SC-2020</strain>
    </source>
</reference>
<evidence type="ECO:0000313" key="2">
    <source>
        <dbReference type="Proteomes" id="UP001164929"/>
    </source>
</evidence>
<evidence type="ECO:0000313" key="1">
    <source>
        <dbReference type="EMBL" id="KAJ6969208.1"/>
    </source>
</evidence>
<dbReference type="Proteomes" id="UP001164929">
    <property type="component" value="Chromosome 16"/>
</dbReference>
<accession>A0AAD6LL91</accession>
<organism evidence="1 2">
    <name type="scientific">Populus alba x Populus x berolinensis</name>
    <dbReference type="NCBI Taxonomy" id="444605"/>
    <lineage>
        <taxon>Eukaryota</taxon>
        <taxon>Viridiplantae</taxon>
        <taxon>Streptophyta</taxon>
        <taxon>Embryophyta</taxon>
        <taxon>Tracheophyta</taxon>
        <taxon>Spermatophyta</taxon>
        <taxon>Magnoliopsida</taxon>
        <taxon>eudicotyledons</taxon>
        <taxon>Gunneridae</taxon>
        <taxon>Pentapetalae</taxon>
        <taxon>rosids</taxon>
        <taxon>fabids</taxon>
        <taxon>Malpighiales</taxon>
        <taxon>Salicaceae</taxon>
        <taxon>Saliceae</taxon>
        <taxon>Populus</taxon>
    </lineage>
</organism>
<dbReference type="AlphaFoldDB" id="A0AAD6LL91"/>
<proteinExistence type="predicted"/>
<protein>
    <submittedName>
        <fullName evidence="1">Uncharacterized protein</fullName>
    </submittedName>
</protein>